<dbReference type="InParanoid" id="A0A3Q7IJM9"/>
<organism evidence="2">
    <name type="scientific">Solanum lycopersicum</name>
    <name type="common">Tomato</name>
    <name type="synonym">Lycopersicon esculentum</name>
    <dbReference type="NCBI Taxonomy" id="4081"/>
    <lineage>
        <taxon>Eukaryota</taxon>
        <taxon>Viridiplantae</taxon>
        <taxon>Streptophyta</taxon>
        <taxon>Embryophyta</taxon>
        <taxon>Tracheophyta</taxon>
        <taxon>Spermatophyta</taxon>
        <taxon>Magnoliopsida</taxon>
        <taxon>eudicotyledons</taxon>
        <taxon>Gunneridae</taxon>
        <taxon>Pentapetalae</taxon>
        <taxon>asterids</taxon>
        <taxon>lamiids</taxon>
        <taxon>Solanales</taxon>
        <taxon>Solanaceae</taxon>
        <taxon>Solanoideae</taxon>
        <taxon>Solaneae</taxon>
        <taxon>Solanum</taxon>
        <taxon>Solanum subgen. Lycopersicon</taxon>
    </lineage>
</organism>
<evidence type="ECO:0000313" key="2">
    <source>
        <dbReference type="EnsemblPlants" id="Solyc08g065635.1.1"/>
    </source>
</evidence>
<dbReference type="PANTHER" id="PTHR11108:SF4">
    <property type="entry name" value="FERROCHELATASE-1, CHLOROPLASTIC_MITOCHONDRIAL"/>
    <property type="match status" value="1"/>
</dbReference>
<reference evidence="2" key="2">
    <citation type="submission" date="2019-01" db="UniProtKB">
        <authorList>
            <consortium name="EnsemblPlants"/>
        </authorList>
    </citation>
    <scope>IDENTIFICATION</scope>
    <source>
        <strain evidence="2">cv. Heinz 1706</strain>
    </source>
</reference>
<dbReference type="Gramene" id="Solyc08g065635.1.1">
    <property type="protein sequence ID" value="Solyc08g065635.1.1"/>
    <property type="gene ID" value="Solyc08g065635.1"/>
</dbReference>
<comment type="similarity">
    <text evidence="1">Belongs to the ferrochelatase family.</text>
</comment>
<dbReference type="STRING" id="4081.A0A3Q7IJM9"/>
<dbReference type="Pfam" id="PF00762">
    <property type="entry name" value="Ferrochelatase"/>
    <property type="match status" value="1"/>
</dbReference>
<sequence length="128" mass="14281">MCYEGMVFLVAEGKQTEDFNPKVGGLSLHRPVHKRDVVAKTFYSFGLSTYTGSIRAEEKIGVLILNLGGPDSLHDVQPFLLNLFADPDIIRIPRLFRFLQCPLVQFIFVLRALKSKERCAAIGDGSPL</sequence>
<dbReference type="Gene3D" id="3.40.50.1400">
    <property type="match status" value="1"/>
</dbReference>
<dbReference type="InterPro" id="IPR001015">
    <property type="entry name" value="Ferrochelatase"/>
</dbReference>
<dbReference type="SUPFAM" id="SSF53800">
    <property type="entry name" value="Chelatase"/>
    <property type="match status" value="1"/>
</dbReference>
<evidence type="ECO:0008006" key="4">
    <source>
        <dbReference type="Google" id="ProtNLM"/>
    </source>
</evidence>
<dbReference type="GO" id="GO:0004325">
    <property type="term" value="F:ferrochelatase activity"/>
    <property type="evidence" value="ECO:0007669"/>
    <property type="project" value="InterPro"/>
</dbReference>
<dbReference type="EnsemblPlants" id="Solyc08g065635.1.1">
    <property type="protein sequence ID" value="Solyc08g065635.1.1"/>
    <property type="gene ID" value="Solyc08g065635.1"/>
</dbReference>
<dbReference type="AlphaFoldDB" id="A0A3Q7IJM9"/>
<dbReference type="Proteomes" id="UP000004994">
    <property type="component" value="Chromosome 8"/>
</dbReference>
<proteinExistence type="inferred from homology"/>
<evidence type="ECO:0000313" key="3">
    <source>
        <dbReference type="Proteomes" id="UP000004994"/>
    </source>
</evidence>
<keyword evidence="3" id="KW-1185">Reference proteome</keyword>
<dbReference type="PANTHER" id="PTHR11108">
    <property type="entry name" value="FERROCHELATASE"/>
    <property type="match status" value="1"/>
</dbReference>
<name>A0A3Q7IJM9_SOLLC</name>
<accession>A0A3Q7IJM9</accession>
<evidence type="ECO:0000256" key="1">
    <source>
        <dbReference type="RuleBase" id="RU004185"/>
    </source>
</evidence>
<protein>
    <recommendedName>
        <fullName evidence="4">Ferrochelatase</fullName>
    </recommendedName>
</protein>
<reference evidence="2" key="1">
    <citation type="journal article" date="2012" name="Nature">
        <title>The tomato genome sequence provides insights into fleshy fruit evolution.</title>
        <authorList>
            <consortium name="Tomato Genome Consortium"/>
        </authorList>
    </citation>
    <scope>NUCLEOTIDE SEQUENCE [LARGE SCALE GENOMIC DNA]</scope>
    <source>
        <strain evidence="2">cv. Heinz 1706</strain>
    </source>
</reference>
<dbReference type="GO" id="GO:0006783">
    <property type="term" value="P:heme biosynthetic process"/>
    <property type="evidence" value="ECO:0007669"/>
    <property type="project" value="InterPro"/>
</dbReference>